<evidence type="ECO:0000256" key="2">
    <source>
        <dbReference type="SAM" id="SignalP"/>
    </source>
</evidence>
<accession>A0A5R9JF47</accession>
<feature type="compositionally biased region" description="Polar residues" evidence="1">
    <location>
        <begin position="125"/>
        <end position="134"/>
    </location>
</feature>
<feature type="region of interest" description="Disordered" evidence="1">
    <location>
        <begin position="110"/>
        <end position="134"/>
    </location>
</feature>
<keyword evidence="4" id="KW-1185">Reference proteome</keyword>
<feature type="compositionally biased region" description="Polar residues" evidence="1">
    <location>
        <begin position="54"/>
        <end position="66"/>
    </location>
</feature>
<dbReference type="EMBL" id="VCDI01000001">
    <property type="protein sequence ID" value="TLU74036.1"/>
    <property type="molecule type" value="Genomic_DNA"/>
</dbReference>
<sequence length="134" mass="13343">MTFTLELKPMSCFRGHAIRLGFGAALGLLLACHTPAAQAQALRSSSASSVAAGPTSNRNSQATPATTGLPGVSAQQSTSTGSGSPPDFSVLGLPVRVAAPVVPAYGGAESYGTFAGQPTRGQDLVAQQSIDGSP</sequence>
<dbReference type="RefSeq" id="WP_138324289.1">
    <property type="nucleotide sequence ID" value="NZ_VCDI01000001.1"/>
</dbReference>
<feature type="chain" id="PRO_5024428114" evidence="2">
    <location>
        <begin position="40"/>
        <end position="134"/>
    </location>
</feature>
<name>A0A5R9JF47_9PROT</name>
<feature type="compositionally biased region" description="Low complexity" evidence="1">
    <location>
        <begin position="43"/>
        <end position="52"/>
    </location>
</feature>
<reference evidence="3 4" key="1">
    <citation type="submission" date="2019-05" db="EMBL/GenBank/DDBJ databases">
        <authorList>
            <person name="Pankratov T."/>
            <person name="Grouzdev D."/>
        </authorList>
    </citation>
    <scope>NUCLEOTIDE SEQUENCE [LARGE SCALE GENOMIC DNA]</scope>
    <source>
        <strain evidence="3 4">KEBCLARHB70R</strain>
    </source>
</reference>
<dbReference type="AlphaFoldDB" id="A0A5R9JF47"/>
<evidence type="ECO:0000256" key="1">
    <source>
        <dbReference type="SAM" id="MobiDB-lite"/>
    </source>
</evidence>
<feature type="signal peptide" evidence="2">
    <location>
        <begin position="1"/>
        <end position="39"/>
    </location>
</feature>
<keyword evidence="2" id="KW-0732">Signal</keyword>
<evidence type="ECO:0000313" key="4">
    <source>
        <dbReference type="Proteomes" id="UP000305654"/>
    </source>
</evidence>
<proteinExistence type="predicted"/>
<evidence type="ECO:0000313" key="3">
    <source>
        <dbReference type="EMBL" id="TLU74036.1"/>
    </source>
</evidence>
<comment type="caution">
    <text evidence="3">The sequence shown here is derived from an EMBL/GenBank/DDBJ whole genome shotgun (WGS) entry which is preliminary data.</text>
</comment>
<dbReference type="Proteomes" id="UP000305654">
    <property type="component" value="Unassembled WGS sequence"/>
</dbReference>
<organism evidence="3 4">
    <name type="scientific">Lichenicoccus roseus</name>
    <dbReference type="NCBI Taxonomy" id="2683649"/>
    <lineage>
        <taxon>Bacteria</taxon>
        <taxon>Pseudomonadati</taxon>
        <taxon>Pseudomonadota</taxon>
        <taxon>Alphaproteobacteria</taxon>
        <taxon>Acetobacterales</taxon>
        <taxon>Acetobacteraceae</taxon>
        <taxon>Lichenicoccus</taxon>
    </lineage>
</organism>
<protein>
    <submittedName>
        <fullName evidence="3">Uncharacterized protein</fullName>
    </submittedName>
</protein>
<gene>
    <name evidence="3" type="ORF">FE263_02130</name>
</gene>
<feature type="compositionally biased region" description="Low complexity" evidence="1">
    <location>
        <begin position="75"/>
        <end position="89"/>
    </location>
</feature>
<feature type="region of interest" description="Disordered" evidence="1">
    <location>
        <begin position="43"/>
        <end position="89"/>
    </location>
</feature>